<reference evidence="13" key="1">
    <citation type="journal article" date="2011" name="Genome Biol. Evol.">
        <title>Integration of the genetic map and genome assembly of fugu facilitates insights into distinct features of genome evolution in teleosts and mammals.</title>
        <authorList>
            <person name="Kai W."/>
            <person name="Kikuchi K."/>
            <person name="Tohari S."/>
            <person name="Chew A.K."/>
            <person name="Tay A."/>
            <person name="Fujiwara A."/>
            <person name="Hosoya S."/>
            <person name="Suetake H."/>
            <person name="Naruse K."/>
            <person name="Brenner S."/>
            <person name="Suzuki Y."/>
            <person name="Venkatesh B."/>
        </authorList>
    </citation>
    <scope>NUCLEOTIDE SEQUENCE [LARGE SCALE GENOMIC DNA]</scope>
</reference>
<dbReference type="FunFam" id="3.30.420.40:FF:000061">
    <property type="entry name" value="Heat shock protein family A (Hsp70) member 12A"/>
    <property type="match status" value="1"/>
</dbReference>
<evidence type="ECO:0000256" key="11">
    <source>
        <dbReference type="ARBA" id="ARBA00070031"/>
    </source>
</evidence>
<evidence type="ECO:0000256" key="1">
    <source>
        <dbReference type="ARBA" id="ARBA00004123"/>
    </source>
</evidence>
<reference evidence="13" key="3">
    <citation type="submission" date="2025-09" db="UniProtKB">
        <authorList>
            <consortium name="Ensembl"/>
        </authorList>
    </citation>
    <scope>IDENTIFICATION</scope>
</reference>
<comment type="function">
    <text evidence="9">Adapter protein for SORL1, but not SORT1. Delays SORL1 internalization and affects SORL1 subcellular localization.</text>
</comment>
<evidence type="ECO:0000256" key="2">
    <source>
        <dbReference type="ARBA" id="ARBA00004496"/>
    </source>
</evidence>
<evidence type="ECO:0000313" key="13">
    <source>
        <dbReference type="Ensembl" id="ENSTRUP00000079262.1"/>
    </source>
</evidence>
<comment type="subcellular location">
    <subcellularLocation>
        <location evidence="2">Cytoplasm</location>
    </subcellularLocation>
    <subcellularLocation>
        <location evidence="1">Nucleus</location>
    </subcellularLocation>
</comment>
<dbReference type="CDD" id="cd11735">
    <property type="entry name" value="ASKHA_NBD_HSP70_HSPA12A"/>
    <property type="match status" value="1"/>
</dbReference>
<evidence type="ECO:0000313" key="14">
    <source>
        <dbReference type="Proteomes" id="UP000005226"/>
    </source>
</evidence>
<dbReference type="InterPro" id="IPR026685">
    <property type="entry name" value="HSPA12A_NBD"/>
</dbReference>
<sequence>MMSEKEAIRTDAEANPSPAKSIGDPGITPLSPSHTQQDETEQMPSGPSFVVVVAIDFGTTSSGYAYAFAKEPECIHVMRRWEGGDPGVSNQKTPTTILLTPDRKFHSFGYAARDFYHDLDPSESKLWLYLEKFKMKLHTTANLSINTDLHAANGKRVKALDIFAYALAFFKEQALKELSDQTGSEFDNNDVRWVITVPAIWKMPAKQFMREAAYKAALASRDAPEQLIIALEPEAASIYCRKLRLHQMVDLGTQTTHNDLGTNDNVGSGMTQAKEHVRRNRQSRTFLVENVIGELWSELEEGDRYVVVDCGGGTVDLTVHQIRLPEGHLKELYKASGGPYGSLGIDYEFEKLLCKIFGQDFIDQFKIKRPAAWVDLMIAFESRKRAAAPDRTNPLNINLPFSFIDYYKKFRGHSVEHALRKSNVDFVKWSSQGMLRMSPDAMNSLFKPTIDHIIQHLTELFEKPEVGEIKFLFLVGGFAESPLLQQAVQNMLQGRSRVIIPHDVGLTILKGAVLFGLDPSIIKVRRSPLTYGVGVLNRFVEGKHPADKLLVKDGTRWCTDVFDTFIAADQSVALGEKVKRSYTPAKPSQQVIVIHIYCSEDENVGFISQPGVRKCGTLRLDVSGTKTVAPRREIQTLMQFGDTEIRAMALDVSTGRTVKSSIDFLGQ</sequence>
<name>A0A674P2G8_TAKRU</name>
<dbReference type="GeneID" id="101064730"/>
<evidence type="ECO:0000256" key="8">
    <source>
        <dbReference type="ARBA" id="ARBA00023242"/>
    </source>
</evidence>
<evidence type="ECO:0000256" key="12">
    <source>
        <dbReference type="SAM" id="MobiDB-lite"/>
    </source>
</evidence>
<dbReference type="GO" id="GO:0005737">
    <property type="term" value="C:cytoplasm"/>
    <property type="evidence" value="ECO:0007669"/>
    <property type="project" value="UniProtKB-SubCell"/>
</dbReference>
<comment type="subunit">
    <text evidence="10">Interacts with SORL1 (via cytosolic C-terminus); this interaction affects SORL1 internalization and subcellular localization.</text>
</comment>
<dbReference type="SUPFAM" id="SSF53067">
    <property type="entry name" value="Actin-like ATPase domain"/>
    <property type="match status" value="2"/>
</dbReference>
<evidence type="ECO:0000256" key="4">
    <source>
        <dbReference type="ARBA" id="ARBA00022490"/>
    </source>
</evidence>
<keyword evidence="8" id="KW-0539">Nucleus</keyword>
<evidence type="ECO:0000256" key="5">
    <source>
        <dbReference type="ARBA" id="ARBA00022741"/>
    </source>
</evidence>
<keyword evidence="6" id="KW-0067">ATP-binding</keyword>
<dbReference type="PANTHER" id="PTHR14187:SF46">
    <property type="entry name" value="HEAT SHOCK 70 KDA PROTEIN 12A"/>
    <property type="match status" value="1"/>
</dbReference>
<dbReference type="GO" id="GO:0005634">
    <property type="term" value="C:nucleus"/>
    <property type="evidence" value="ECO:0007669"/>
    <property type="project" value="UniProtKB-SubCell"/>
</dbReference>
<dbReference type="FunFam" id="3.90.640.10:FF:000011">
    <property type="entry name" value="Heat shock protein family A (Hsp70) member 12A"/>
    <property type="match status" value="1"/>
</dbReference>
<dbReference type="RefSeq" id="XP_029687856.1">
    <property type="nucleotide sequence ID" value="XM_029831996.1"/>
</dbReference>
<dbReference type="Gene3D" id="3.30.420.40">
    <property type="match status" value="2"/>
</dbReference>
<gene>
    <name evidence="13" type="primary">hspa12a</name>
</gene>
<feature type="region of interest" description="Disordered" evidence="12">
    <location>
        <begin position="1"/>
        <end position="44"/>
    </location>
</feature>
<proteinExistence type="inferred from homology"/>
<evidence type="ECO:0000256" key="3">
    <source>
        <dbReference type="ARBA" id="ARBA00007381"/>
    </source>
</evidence>
<dbReference type="Ensembl" id="ENSTRUT00000088174.1">
    <property type="protein sequence ID" value="ENSTRUP00000079262.1"/>
    <property type="gene ID" value="ENSTRUG00000032899.1"/>
</dbReference>
<evidence type="ECO:0000256" key="6">
    <source>
        <dbReference type="ARBA" id="ARBA00022840"/>
    </source>
</evidence>
<dbReference type="Gene3D" id="3.90.640.10">
    <property type="entry name" value="Actin, Chain A, domain 4"/>
    <property type="match status" value="1"/>
</dbReference>
<evidence type="ECO:0000256" key="7">
    <source>
        <dbReference type="ARBA" id="ARBA00022990"/>
    </source>
</evidence>
<comment type="similarity">
    <text evidence="3">Belongs to the heat shock protein 70 family.</text>
</comment>
<dbReference type="GeneTree" id="ENSGT00940000154551"/>
<keyword evidence="7" id="KW-0007">Acetylation</keyword>
<dbReference type="Proteomes" id="UP000005226">
    <property type="component" value="Unplaced"/>
</dbReference>
<keyword evidence="5" id="KW-0547">Nucleotide-binding</keyword>
<keyword evidence="4" id="KW-0963">Cytoplasm</keyword>
<feature type="compositionally biased region" description="Basic and acidic residues" evidence="12">
    <location>
        <begin position="1"/>
        <end position="12"/>
    </location>
</feature>
<accession>A0A674P2G8</accession>
<dbReference type="GO" id="GO:0005524">
    <property type="term" value="F:ATP binding"/>
    <property type="evidence" value="ECO:0007669"/>
    <property type="project" value="UniProtKB-KW"/>
</dbReference>
<evidence type="ECO:0000256" key="10">
    <source>
        <dbReference type="ARBA" id="ARBA00064411"/>
    </source>
</evidence>
<keyword evidence="14" id="KW-1185">Reference proteome</keyword>
<reference evidence="13" key="2">
    <citation type="submission" date="2025-08" db="UniProtKB">
        <authorList>
            <consortium name="Ensembl"/>
        </authorList>
    </citation>
    <scope>IDENTIFICATION</scope>
</reference>
<dbReference type="PANTHER" id="PTHR14187">
    <property type="entry name" value="ALPHA KINASE/ELONGATION FACTOR 2 KINASE"/>
    <property type="match status" value="1"/>
</dbReference>
<organism evidence="13 14">
    <name type="scientific">Takifugu rubripes</name>
    <name type="common">Japanese pufferfish</name>
    <name type="synonym">Fugu rubripes</name>
    <dbReference type="NCBI Taxonomy" id="31033"/>
    <lineage>
        <taxon>Eukaryota</taxon>
        <taxon>Metazoa</taxon>
        <taxon>Chordata</taxon>
        <taxon>Craniata</taxon>
        <taxon>Vertebrata</taxon>
        <taxon>Euteleostomi</taxon>
        <taxon>Actinopterygii</taxon>
        <taxon>Neopterygii</taxon>
        <taxon>Teleostei</taxon>
        <taxon>Neoteleostei</taxon>
        <taxon>Acanthomorphata</taxon>
        <taxon>Eupercaria</taxon>
        <taxon>Tetraodontiformes</taxon>
        <taxon>Tetradontoidea</taxon>
        <taxon>Tetraodontidae</taxon>
        <taxon>Takifugu</taxon>
    </lineage>
</organism>
<protein>
    <recommendedName>
        <fullName evidence="11">Heat shock 70 kDa protein 12A</fullName>
    </recommendedName>
</protein>
<dbReference type="AlphaFoldDB" id="A0A674P2G8"/>
<evidence type="ECO:0000256" key="9">
    <source>
        <dbReference type="ARBA" id="ARBA00058224"/>
    </source>
</evidence>
<dbReference type="InterPro" id="IPR043129">
    <property type="entry name" value="ATPase_NBD"/>
</dbReference>